<comment type="caution">
    <text evidence="1">The sequence shown here is derived from an EMBL/GenBank/DDBJ whole genome shotgun (WGS) entry which is preliminary data.</text>
</comment>
<accession>A0ABW2AM48</accession>
<evidence type="ECO:0000313" key="2">
    <source>
        <dbReference type="Proteomes" id="UP001596298"/>
    </source>
</evidence>
<reference evidence="2" key="1">
    <citation type="journal article" date="2019" name="Int. J. Syst. Evol. Microbiol.">
        <title>The Global Catalogue of Microorganisms (GCM) 10K type strain sequencing project: providing services to taxonomists for standard genome sequencing and annotation.</title>
        <authorList>
            <consortium name="The Broad Institute Genomics Platform"/>
            <consortium name="The Broad Institute Genome Sequencing Center for Infectious Disease"/>
            <person name="Wu L."/>
            <person name="Ma J."/>
        </authorList>
    </citation>
    <scope>NUCLEOTIDE SEQUENCE [LARGE SCALE GENOMIC DNA]</scope>
    <source>
        <strain evidence="2">CCUG 58127</strain>
    </source>
</reference>
<evidence type="ECO:0000313" key="1">
    <source>
        <dbReference type="EMBL" id="MFC6707896.1"/>
    </source>
</evidence>
<proteinExistence type="predicted"/>
<dbReference type="Proteomes" id="UP001596298">
    <property type="component" value="Unassembled WGS sequence"/>
</dbReference>
<organism evidence="1 2">
    <name type="scientific">Flexivirga alba</name>
    <dbReference type="NCBI Taxonomy" id="702742"/>
    <lineage>
        <taxon>Bacteria</taxon>
        <taxon>Bacillati</taxon>
        <taxon>Actinomycetota</taxon>
        <taxon>Actinomycetes</taxon>
        <taxon>Micrococcales</taxon>
        <taxon>Dermacoccaceae</taxon>
        <taxon>Flexivirga</taxon>
    </lineage>
</organism>
<dbReference type="EMBL" id="JBHSWH010000001">
    <property type="protein sequence ID" value="MFC6707896.1"/>
    <property type="molecule type" value="Genomic_DNA"/>
</dbReference>
<protein>
    <submittedName>
        <fullName evidence="1">Uncharacterized protein</fullName>
    </submittedName>
</protein>
<keyword evidence="2" id="KW-1185">Reference proteome</keyword>
<gene>
    <name evidence="1" type="ORF">ACFQDH_22335</name>
</gene>
<name>A0ABW2AM48_9MICO</name>
<sequence>MGTIVAADAVDRGAVTRSDAATTGQWITGRLSGGTRLEPKTIQAMASVADACQHRKNTVITQALIKGSCSVESARTALTQADKVGPVIPTAERGDVLGWFLQIDPALGCDGLTMLTPADHRKVRPRRTVQG</sequence>
<dbReference type="RefSeq" id="WP_382404557.1">
    <property type="nucleotide sequence ID" value="NZ_JBHSWH010000001.1"/>
</dbReference>